<evidence type="ECO:0000313" key="1">
    <source>
        <dbReference type="EMBL" id="RDH46207.1"/>
    </source>
</evidence>
<organism evidence="1 2">
    <name type="scientific">Zooshikella ganghwensis</name>
    <dbReference type="NCBI Taxonomy" id="202772"/>
    <lineage>
        <taxon>Bacteria</taxon>
        <taxon>Pseudomonadati</taxon>
        <taxon>Pseudomonadota</taxon>
        <taxon>Gammaproteobacteria</taxon>
        <taxon>Oceanospirillales</taxon>
        <taxon>Zooshikellaceae</taxon>
        <taxon>Zooshikella</taxon>
    </lineage>
</organism>
<gene>
    <name evidence="1" type="ORF">B9G39_23670</name>
</gene>
<reference evidence="1 2" key="1">
    <citation type="submission" date="2017-04" db="EMBL/GenBank/DDBJ databases">
        <title>Draft genome sequence of Zooshikella ganghwensis VG4 isolated from Red Sea sediments.</title>
        <authorList>
            <person name="Rehman Z."/>
            <person name="Alam I."/>
            <person name="Kamau A."/>
            <person name="Bajic V."/>
            <person name="Leiknes T."/>
        </authorList>
    </citation>
    <scope>NUCLEOTIDE SEQUENCE [LARGE SCALE GENOMIC DNA]</scope>
    <source>
        <strain evidence="1 2">VG4</strain>
    </source>
</reference>
<dbReference type="RefSeq" id="WP_094789006.1">
    <property type="nucleotide sequence ID" value="NZ_NDXW01000001.1"/>
</dbReference>
<evidence type="ECO:0000313" key="2">
    <source>
        <dbReference type="Proteomes" id="UP000257039"/>
    </source>
</evidence>
<comment type="caution">
    <text evidence="1">The sequence shown here is derived from an EMBL/GenBank/DDBJ whole genome shotgun (WGS) entry which is preliminary data.</text>
</comment>
<dbReference type="EMBL" id="NDXW01000001">
    <property type="protein sequence ID" value="RDH46207.1"/>
    <property type="molecule type" value="Genomic_DNA"/>
</dbReference>
<accession>A0A4P9VU24</accession>
<keyword evidence="2" id="KW-1185">Reference proteome</keyword>
<name>A0A4P9VU24_9GAMM</name>
<proteinExistence type="predicted"/>
<dbReference type="AlphaFoldDB" id="A0A4P9VU24"/>
<protein>
    <submittedName>
        <fullName evidence="1">Uncharacterized protein</fullName>
    </submittedName>
</protein>
<sequence>MGICPDHANIGRFINQHDDFLSSELFQGLTAEILKKNQSAGEFVAGDGTVIEAACSHYHLLKEEGCGSFLTTQKH</sequence>
<dbReference type="Proteomes" id="UP000257039">
    <property type="component" value="Unassembled WGS sequence"/>
</dbReference>